<proteinExistence type="predicted"/>
<evidence type="ECO:0000313" key="2">
    <source>
        <dbReference type="EMBL" id="CAD7269135.1"/>
    </source>
</evidence>
<protein>
    <submittedName>
        <fullName evidence="2">Uncharacterized protein</fullName>
    </submittedName>
</protein>
<dbReference type="AlphaFoldDB" id="A0A7R9BA41"/>
<evidence type="ECO:0000256" key="1">
    <source>
        <dbReference type="SAM" id="MobiDB-lite"/>
    </source>
</evidence>
<name>A0A7R9BA41_TIMSH</name>
<feature type="region of interest" description="Disordered" evidence="1">
    <location>
        <begin position="1"/>
        <end position="46"/>
    </location>
</feature>
<gene>
    <name evidence="2" type="ORF">TSIB3V08_LOCUS13135</name>
</gene>
<accession>A0A7R9BA41</accession>
<sequence length="72" mass="7746">MASTTTSSSPRARQARLPASHARQRGGLPGPGKPAPALSSSVSTDTWYDTHESPLCTYLSTDTWYDTHESPL</sequence>
<dbReference type="EMBL" id="OC020677">
    <property type="protein sequence ID" value="CAD7269135.1"/>
    <property type="molecule type" value="Genomic_DNA"/>
</dbReference>
<reference evidence="2" key="1">
    <citation type="submission" date="2020-11" db="EMBL/GenBank/DDBJ databases">
        <authorList>
            <person name="Tran Van P."/>
        </authorList>
    </citation>
    <scope>NUCLEOTIDE SEQUENCE</scope>
</reference>
<organism evidence="2">
    <name type="scientific">Timema shepardi</name>
    <name type="common">Walking stick</name>
    <dbReference type="NCBI Taxonomy" id="629360"/>
    <lineage>
        <taxon>Eukaryota</taxon>
        <taxon>Metazoa</taxon>
        <taxon>Ecdysozoa</taxon>
        <taxon>Arthropoda</taxon>
        <taxon>Hexapoda</taxon>
        <taxon>Insecta</taxon>
        <taxon>Pterygota</taxon>
        <taxon>Neoptera</taxon>
        <taxon>Polyneoptera</taxon>
        <taxon>Phasmatodea</taxon>
        <taxon>Timematodea</taxon>
        <taxon>Timematoidea</taxon>
        <taxon>Timematidae</taxon>
        <taxon>Timema</taxon>
    </lineage>
</organism>